<name>A0ABY5Y0Y0_9BACT</name>
<comment type="function">
    <text evidence="9">CRISPR (clustered regularly interspaced short palindromic repeat), is an adaptive immune system that provides protection against mobile genetic elements (viruses, transposable elements and conjugative plasmids). CRISPR clusters contain sequences complementary to antecedent mobile elements and target invading nucleic acids. CRISPR clusters are transcribed and processed into CRISPR RNA (crRNA). Functions as a ssRNA-specific endoribonuclease. Involved in the integration of spacer DNA into the CRISPR cassette.</text>
</comment>
<keyword evidence="8 9" id="KW-0051">Antiviral defense</keyword>
<gene>
    <name evidence="9 10" type="primary">cas2</name>
    <name evidence="10" type="ORF">JBF11_07145</name>
</gene>
<feature type="binding site" evidence="9">
    <location>
        <position position="24"/>
    </location>
    <ligand>
        <name>Mg(2+)</name>
        <dbReference type="ChEBI" id="CHEBI:18420"/>
        <note>catalytic</note>
    </ligand>
</feature>
<evidence type="ECO:0000256" key="2">
    <source>
        <dbReference type="ARBA" id="ARBA00009959"/>
    </source>
</evidence>
<evidence type="ECO:0000256" key="7">
    <source>
        <dbReference type="ARBA" id="ARBA00022842"/>
    </source>
</evidence>
<dbReference type="SUPFAM" id="SSF143430">
    <property type="entry name" value="TTP0101/SSO1404-like"/>
    <property type="match status" value="1"/>
</dbReference>
<sequence>MARKYKYIQKPTEYTIMWILVMFDLPVLTKTQMRKATQFRNNLLELGFIRKQFSVYLRPCENMAAAERMAEKVGLCLLEEGEVSVFFITDRQYGLTRNFFGKKKKRNEQQEFQAMQQLLLF</sequence>
<reference evidence="10" key="1">
    <citation type="submission" date="2020-12" db="EMBL/GenBank/DDBJ databases">
        <title>Taurinivorans muris gen. nov., sp. nov., fundamental and realized metabolic niche of a ubiquitous sulfidogenic bacterium in the murine intestine.</title>
        <authorList>
            <person name="Ye H."/>
            <person name="Hanson B.T."/>
            <person name="Loy A."/>
        </authorList>
    </citation>
    <scope>NUCLEOTIDE SEQUENCE</scope>
    <source>
        <strain evidence="10">LT0009</strain>
    </source>
</reference>
<dbReference type="NCBIfam" id="TIGR01573">
    <property type="entry name" value="cas2"/>
    <property type="match status" value="1"/>
</dbReference>
<dbReference type="RefSeq" id="WP_334314797.1">
    <property type="nucleotide sequence ID" value="NZ_CP065938.1"/>
</dbReference>
<dbReference type="HAMAP" id="MF_01471">
    <property type="entry name" value="Cas2"/>
    <property type="match status" value="1"/>
</dbReference>
<comment type="cofactor">
    <cofactor evidence="1 9">
        <name>Mg(2+)</name>
        <dbReference type="ChEBI" id="CHEBI:18420"/>
    </cofactor>
</comment>
<dbReference type="EC" id="3.1.-.-" evidence="9"/>
<evidence type="ECO:0000256" key="4">
    <source>
        <dbReference type="ARBA" id="ARBA00022723"/>
    </source>
</evidence>
<keyword evidence="4 9" id="KW-0479">Metal-binding</keyword>
<comment type="subunit">
    <text evidence="9">Homodimer, forms a heterotetramer with a Cas1 homodimer.</text>
</comment>
<proteinExistence type="inferred from homology"/>
<evidence type="ECO:0000256" key="3">
    <source>
        <dbReference type="ARBA" id="ARBA00022722"/>
    </source>
</evidence>
<keyword evidence="5 9" id="KW-0255">Endonuclease</keyword>
<keyword evidence="3 9" id="KW-0540">Nuclease</keyword>
<evidence type="ECO:0000256" key="9">
    <source>
        <dbReference type="HAMAP-Rule" id="MF_01471"/>
    </source>
</evidence>
<dbReference type="InterPro" id="IPR019199">
    <property type="entry name" value="Virulence_VapD/CRISPR_Cas2"/>
</dbReference>
<organism evidence="10 11">
    <name type="scientific">Taurinivorans muris</name>
    <dbReference type="NCBI Taxonomy" id="2787751"/>
    <lineage>
        <taxon>Bacteria</taxon>
        <taxon>Pseudomonadati</taxon>
        <taxon>Thermodesulfobacteriota</taxon>
        <taxon>Desulfovibrionia</taxon>
        <taxon>Desulfovibrionales</taxon>
        <taxon>Desulfovibrionaceae</taxon>
        <taxon>Taurinivorans</taxon>
    </lineage>
</organism>
<evidence type="ECO:0000313" key="11">
    <source>
        <dbReference type="Proteomes" id="UP001058120"/>
    </source>
</evidence>
<keyword evidence="7 9" id="KW-0460">Magnesium</keyword>
<protein>
    <recommendedName>
        <fullName evidence="9">CRISPR-associated endoribonuclease Cas2</fullName>
        <ecNumber evidence="9">3.1.-.-</ecNumber>
    </recommendedName>
</protein>
<dbReference type="InterPro" id="IPR021127">
    <property type="entry name" value="CRISPR_associated_Cas2"/>
</dbReference>
<comment type="similarity">
    <text evidence="2 9">Belongs to the CRISPR-associated endoribonuclease Cas2 protein family.</text>
</comment>
<evidence type="ECO:0000256" key="6">
    <source>
        <dbReference type="ARBA" id="ARBA00022801"/>
    </source>
</evidence>
<accession>A0ABY5Y0Y0</accession>
<evidence type="ECO:0000313" key="10">
    <source>
        <dbReference type="EMBL" id="UWX05229.1"/>
    </source>
</evidence>
<dbReference type="Proteomes" id="UP001058120">
    <property type="component" value="Chromosome"/>
</dbReference>
<evidence type="ECO:0000256" key="8">
    <source>
        <dbReference type="ARBA" id="ARBA00023118"/>
    </source>
</evidence>
<dbReference type="Pfam" id="PF09827">
    <property type="entry name" value="CRISPR_Cas2"/>
    <property type="match status" value="1"/>
</dbReference>
<keyword evidence="11" id="KW-1185">Reference proteome</keyword>
<dbReference type="GO" id="GO:0004519">
    <property type="term" value="F:endonuclease activity"/>
    <property type="evidence" value="ECO:0007669"/>
    <property type="project" value="UniProtKB-KW"/>
</dbReference>
<evidence type="ECO:0000256" key="5">
    <source>
        <dbReference type="ARBA" id="ARBA00022759"/>
    </source>
</evidence>
<keyword evidence="6 9" id="KW-0378">Hydrolase</keyword>
<dbReference type="EMBL" id="CP065938">
    <property type="protein sequence ID" value="UWX05229.1"/>
    <property type="molecule type" value="Genomic_DNA"/>
</dbReference>
<evidence type="ECO:0000256" key="1">
    <source>
        <dbReference type="ARBA" id="ARBA00001946"/>
    </source>
</evidence>